<dbReference type="Proteomes" id="UP000074382">
    <property type="component" value="Unassembled WGS sequence"/>
</dbReference>
<evidence type="ECO:0000256" key="2">
    <source>
        <dbReference type="SAM" id="Phobius"/>
    </source>
</evidence>
<keyword evidence="3" id="KW-0732">Signal</keyword>
<dbReference type="EMBL" id="LGEM01000016">
    <property type="protein sequence ID" value="KUP98034.1"/>
    <property type="molecule type" value="Genomic_DNA"/>
</dbReference>
<feature type="region of interest" description="Disordered" evidence="1">
    <location>
        <begin position="170"/>
        <end position="218"/>
    </location>
</feature>
<sequence length="252" mass="25702">MTTTPLARRLLAAAVLALGLGAASLAQAPAALADSEVGLTTGGPLLEAPPSAPGTGEPSPAEPVLPEAEPVLPAEEELPIDGCIGDACSPDEGDGEWTELDSGCFSYSGNPGYVYCPGEEHPVPLDEDGCYFHDDHVYCLDEPPGGHPEPCVTEEGDPCPVTDVPDCPVTHVSEDCLRPTPDDEPGDRPDDEPGDTPADEPADKPRPAGGLPLTGPGLALVAGTGVLLTAVGAGGLLLYRRRTPDDDTGSAE</sequence>
<dbReference type="AlphaFoldDB" id="A0A147KL43"/>
<evidence type="ECO:0008006" key="6">
    <source>
        <dbReference type="Google" id="ProtNLM"/>
    </source>
</evidence>
<dbReference type="InterPro" id="IPR006311">
    <property type="entry name" value="TAT_signal"/>
</dbReference>
<feature type="chain" id="PRO_5038578777" description="Gram-positive cocci surface proteins LPxTG domain-containing protein" evidence="3">
    <location>
        <begin position="29"/>
        <end position="252"/>
    </location>
</feature>
<comment type="caution">
    <text evidence="4">The sequence shown here is derived from an EMBL/GenBank/DDBJ whole genome shotgun (WGS) entry which is preliminary data.</text>
</comment>
<evidence type="ECO:0000313" key="5">
    <source>
        <dbReference type="Proteomes" id="UP000074382"/>
    </source>
</evidence>
<evidence type="ECO:0000256" key="1">
    <source>
        <dbReference type="SAM" id="MobiDB-lite"/>
    </source>
</evidence>
<feature type="compositionally biased region" description="Low complexity" evidence="1">
    <location>
        <begin position="207"/>
        <end position="218"/>
    </location>
</feature>
<gene>
    <name evidence="4" type="ORF">AC529_03525</name>
</gene>
<keyword evidence="2" id="KW-1133">Transmembrane helix</keyword>
<dbReference type="OrthoDB" id="10012352at2"/>
<proteinExistence type="predicted"/>
<keyword evidence="2" id="KW-0472">Membrane</keyword>
<dbReference type="RefSeq" id="WP_068756582.1">
    <property type="nucleotide sequence ID" value="NZ_KQ950182.1"/>
</dbReference>
<evidence type="ECO:0000313" key="4">
    <source>
        <dbReference type="EMBL" id="KUP98034.1"/>
    </source>
</evidence>
<dbReference type="STRING" id="665004.AC529_03525"/>
<name>A0A147KL43_THECS</name>
<dbReference type="PATRIC" id="fig|665004.4.peg.2640"/>
<keyword evidence="5" id="KW-1185">Reference proteome</keyword>
<keyword evidence="2" id="KW-0812">Transmembrane</keyword>
<accession>A0A147KL43</accession>
<feature type="compositionally biased region" description="Basic and acidic residues" evidence="1">
    <location>
        <begin position="172"/>
        <end position="181"/>
    </location>
</feature>
<dbReference type="PROSITE" id="PS51318">
    <property type="entry name" value="TAT"/>
    <property type="match status" value="1"/>
</dbReference>
<feature type="compositionally biased region" description="Acidic residues" evidence="1">
    <location>
        <begin position="182"/>
        <end position="200"/>
    </location>
</feature>
<evidence type="ECO:0000256" key="3">
    <source>
        <dbReference type="SAM" id="SignalP"/>
    </source>
</evidence>
<feature type="signal peptide" evidence="3">
    <location>
        <begin position="1"/>
        <end position="28"/>
    </location>
</feature>
<feature type="region of interest" description="Disordered" evidence="1">
    <location>
        <begin position="41"/>
        <end position="64"/>
    </location>
</feature>
<feature type="transmembrane region" description="Helical" evidence="2">
    <location>
        <begin position="217"/>
        <end position="239"/>
    </location>
</feature>
<organism evidence="4 5">
    <name type="scientific">Thermobifida cellulosilytica TB100</name>
    <dbReference type="NCBI Taxonomy" id="665004"/>
    <lineage>
        <taxon>Bacteria</taxon>
        <taxon>Bacillati</taxon>
        <taxon>Actinomycetota</taxon>
        <taxon>Actinomycetes</taxon>
        <taxon>Streptosporangiales</taxon>
        <taxon>Nocardiopsidaceae</taxon>
        <taxon>Thermobifida</taxon>
    </lineage>
</organism>
<protein>
    <recommendedName>
        <fullName evidence="6">Gram-positive cocci surface proteins LPxTG domain-containing protein</fullName>
    </recommendedName>
</protein>
<reference evidence="5" key="1">
    <citation type="journal article" date="2017" name="Acta Aliment.">
        <title>Plant polysaccharide degrading enzyme system of Thermpbifida cellulosilytica TB100 revealed by de novo genome project data.</title>
        <authorList>
            <person name="Toth A."/>
            <person name="Baka E."/>
            <person name="Luzics S."/>
            <person name="Bata-Vidacs I."/>
            <person name="Nagy I."/>
            <person name="Balint B."/>
            <person name="Herceg R."/>
            <person name="Olasz F."/>
            <person name="Wilk T."/>
            <person name="Nagy T."/>
            <person name="Kriszt B."/>
            <person name="Nagy I."/>
            <person name="Kukolya J."/>
        </authorList>
    </citation>
    <scope>NUCLEOTIDE SEQUENCE [LARGE SCALE GENOMIC DNA]</scope>
    <source>
        <strain evidence="5">TB100</strain>
    </source>
</reference>